<organism evidence="1 2">
    <name type="scientific">Ganoderma sinense ZZ0214-1</name>
    <dbReference type="NCBI Taxonomy" id="1077348"/>
    <lineage>
        <taxon>Eukaryota</taxon>
        <taxon>Fungi</taxon>
        <taxon>Dikarya</taxon>
        <taxon>Basidiomycota</taxon>
        <taxon>Agaricomycotina</taxon>
        <taxon>Agaricomycetes</taxon>
        <taxon>Polyporales</taxon>
        <taxon>Polyporaceae</taxon>
        <taxon>Ganoderma</taxon>
    </lineage>
</organism>
<name>A0A2G8RTB4_9APHY</name>
<accession>A0A2G8RTB4</accession>
<proteinExistence type="predicted"/>
<keyword evidence="2" id="KW-1185">Reference proteome</keyword>
<evidence type="ECO:0000313" key="1">
    <source>
        <dbReference type="EMBL" id="PIL24749.1"/>
    </source>
</evidence>
<dbReference type="AlphaFoldDB" id="A0A2G8RTB4"/>
<reference evidence="1 2" key="1">
    <citation type="journal article" date="2015" name="Sci. Rep.">
        <title>Chromosome-level genome map provides insights into diverse defense mechanisms in the medicinal fungus Ganoderma sinense.</title>
        <authorList>
            <person name="Zhu Y."/>
            <person name="Xu J."/>
            <person name="Sun C."/>
            <person name="Zhou S."/>
            <person name="Xu H."/>
            <person name="Nelson D.R."/>
            <person name="Qian J."/>
            <person name="Song J."/>
            <person name="Luo H."/>
            <person name="Xiang L."/>
            <person name="Li Y."/>
            <person name="Xu Z."/>
            <person name="Ji A."/>
            <person name="Wang L."/>
            <person name="Lu S."/>
            <person name="Hayward A."/>
            <person name="Sun W."/>
            <person name="Li X."/>
            <person name="Schwartz D.C."/>
            <person name="Wang Y."/>
            <person name="Chen S."/>
        </authorList>
    </citation>
    <scope>NUCLEOTIDE SEQUENCE [LARGE SCALE GENOMIC DNA]</scope>
    <source>
        <strain evidence="1 2">ZZ0214-1</strain>
    </source>
</reference>
<dbReference type="Proteomes" id="UP000230002">
    <property type="component" value="Unassembled WGS sequence"/>
</dbReference>
<comment type="caution">
    <text evidence="1">The sequence shown here is derived from an EMBL/GenBank/DDBJ whole genome shotgun (WGS) entry which is preliminary data.</text>
</comment>
<gene>
    <name evidence="1" type="ORF">GSI_12635</name>
</gene>
<dbReference type="EMBL" id="AYKW01000056">
    <property type="protein sequence ID" value="PIL24749.1"/>
    <property type="molecule type" value="Genomic_DNA"/>
</dbReference>
<evidence type="ECO:0000313" key="2">
    <source>
        <dbReference type="Proteomes" id="UP000230002"/>
    </source>
</evidence>
<protein>
    <submittedName>
        <fullName evidence="1">Uncharacterized protein</fullName>
    </submittedName>
</protein>
<sequence length="148" mass="17072">MENNPATHWQWLIYFWMATEDALDHVQITSGRLWCTKVAATLPLSPTPLRPGGKKLYSACDHVESTSHARGLMWIQKCRDEVVADVRRRLVVQEMPTVEELVRRSVVQTLKEKPWCAACSDIAWDIVRLGTTFRERMVWALDKVPLII</sequence>